<comment type="caution">
    <text evidence="3">The sequence shown here is derived from an EMBL/GenBank/DDBJ whole genome shotgun (WGS) entry which is preliminary data.</text>
</comment>
<name>A0ABW2VEH1_9ACTN</name>
<evidence type="ECO:0000313" key="3">
    <source>
        <dbReference type="EMBL" id="MFD0281504.1"/>
    </source>
</evidence>
<dbReference type="EMBL" id="JBHTEC010000001">
    <property type="protein sequence ID" value="MFD0281504.1"/>
    <property type="molecule type" value="Genomic_DNA"/>
</dbReference>
<sequence>MAEVEELLDEITVRMPSGAQLRARGDRRLARRRAGAVAAAVVAVAGAVTWAVLPGNGPAEETRPAKAPTATASPSSELGDTPYKKNGVVDLLAAKKLPLYGQWHWQRDDESDDALSMGSLGDCAAVEQVLKTSSGPWRYSTAYHGDRGARAGHDYTEYDAGQDGTAALATALSSLREAASGCGATSHVTTTGAEGRTVDTYTGTGEDNRQLRFVVEHGPRWLSVVEEYGGAPRA</sequence>
<evidence type="ECO:0000256" key="2">
    <source>
        <dbReference type="SAM" id="Phobius"/>
    </source>
</evidence>
<evidence type="ECO:0000313" key="4">
    <source>
        <dbReference type="Proteomes" id="UP001596957"/>
    </source>
</evidence>
<dbReference type="RefSeq" id="WP_381258840.1">
    <property type="nucleotide sequence ID" value="NZ_JBHTBI010000027.1"/>
</dbReference>
<evidence type="ECO:0000256" key="1">
    <source>
        <dbReference type="SAM" id="MobiDB-lite"/>
    </source>
</evidence>
<keyword evidence="2" id="KW-0472">Membrane</keyword>
<reference evidence="4" key="1">
    <citation type="journal article" date="2019" name="Int. J. Syst. Evol. Microbiol.">
        <title>The Global Catalogue of Microorganisms (GCM) 10K type strain sequencing project: providing services to taxonomists for standard genome sequencing and annotation.</title>
        <authorList>
            <consortium name="The Broad Institute Genomics Platform"/>
            <consortium name="The Broad Institute Genome Sequencing Center for Infectious Disease"/>
            <person name="Wu L."/>
            <person name="Ma J."/>
        </authorList>
    </citation>
    <scope>NUCLEOTIDE SEQUENCE [LARGE SCALE GENOMIC DNA]</scope>
    <source>
        <strain evidence="4">CGMCC 4.7198</strain>
    </source>
</reference>
<gene>
    <name evidence="3" type="ORF">ACFQZP_07430</name>
</gene>
<feature type="transmembrane region" description="Helical" evidence="2">
    <location>
        <begin position="34"/>
        <end position="53"/>
    </location>
</feature>
<proteinExistence type="predicted"/>
<keyword evidence="2" id="KW-0812">Transmembrane</keyword>
<keyword evidence="4" id="KW-1185">Reference proteome</keyword>
<feature type="compositionally biased region" description="Low complexity" evidence="1">
    <location>
        <begin position="65"/>
        <end position="77"/>
    </location>
</feature>
<keyword evidence="2" id="KW-1133">Transmembrane helix</keyword>
<feature type="region of interest" description="Disordered" evidence="1">
    <location>
        <begin position="55"/>
        <end position="81"/>
    </location>
</feature>
<organism evidence="3 4">
    <name type="scientific">Streptomyces lutosisoli</name>
    <dbReference type="NCBI Taxonomy" id="2665721"/>
    <lineage>
        <taxon>Bacteria</taxon>
        <taxon>Bacillati</taxon>
        <taxon>Actinomycetota</taxon>
        <taxon>Actinomycetes</taxon>
        <taxon>Kitasatosporales</taxon>
        <taxon>Streptomycetaceae</taxon>
        <taxon>Streptomyces</taxon>
    </lineage>
</organism>
<accession>A0ABW2VEH1</accession>
<dbReference type="Proteomes" id="UP001596957">
    <property type="component" value="Unassembled WGS sequence"/>
</dbReference>
<protein>
    <submittedName>
        <fullName evidence="3">Uncharacterized protein</fullName>
    </submittedName>
</protein>